<feature type="transmembrane region" description="Helical" evidence="1">
    <location>
        <begin position="31"/>
        <end position="50"/>
    </location>
</feature>
<dbReference type="Proteomes" id="UP000271937">
    <property type="component" value="Unassembled WGS sequence"/>
</dbReference>
<protein>
    <submittedName>
        <fullName evidence="3">Polysaccharide deacetylase family protein</fullName>
    </submittedName>
</protein>
<dbReference type="GO" id="GO:0005975">
    <property type="term" value="P:carbohydrate metabolic process"/>
    <property type="evidence" value="ECO:0007669"/>
    <property type="project" value="InterPro"/>
</dbReference>
<dbReference type="InterPro" id="IPR050248">
    <property type="entry name" value="Polysacc_deacetylase_ArnD"/>
</dbReference>
<organism evidence="3 4">
    <name type="scientific">Flavobacterium macacae</name>
    <dbReference type="NCBI Taxonomy" id="2488993"/>
    <lineage>
        <taxon>Bacteria</taxon>
        <taxon>Pseudomonadati</taxon>
        <taxon>Bacteroidota</taxon>
        <taxon>Flavobacteriia</taxon>
        <taxon>Flavobacteriales</taxon>
        <taxon>Flavobacteriaceae</taxon>
        <taxon>Flavobacterium</taxon>
    </lineage>
</organism>
<sequence length="257" mass="29597">MLTHKSNTFFLLAVLFLLSILSFYIEIKGYYFVLIFFFWLLIAVAGSGLIRMNYHLKAHSRSFSSDRKIAITFDDGPTEITPEVLDVLKKNNVKATFFCIGNQIEKHPEIFDRIIAEGHVIGNHSFTHSKNIGFFSKKKMLEEISQTDISITKFLGKKPRYYRPPFGVTNPNIAKALKETKHFVIGWNVRSLDTKIKTEQKILKRIKSRISPGSIILLHDTSLKSLRVLEQLLVFLQENNYEAVTVEQLLEIPAYEN</sequence>
<proteinExistence type="predicted"/>
<evidence type="ECO:0000259" key="2">
    <source>
        <dbReference type="PROSITE" id="PS51677"/>
    </source>
</evidence>
<keyword evidence="4" id="KW-1185">Reference proteome</keyword>
<dbReference type="InterPro" id="IPR002509">
    <property type="entry name" value="NODB_dom"/>
</dbReference>
<dbReference type="PANTHER" id="PTHR10587:SF125">
    <property type="entry name" value="POLYSACCHARIDE DEACETYLASE YHEN-RELATED"/>
    <property type="match status" value="1"/>
</dbReference>
<dbReference type="InterPro" id="IPR011330">
    <property type="entry name" value="Glyco_hydro/deAcase_b/a-brl"/>
</dbReference>
<feature type="transmembrane region" description="Helical" evidence="1">
    <location>
        <begin position="7"/>
        <end position="25"/>
    </location>
</feature>
<dbReference type="Pfam" id="PF01522">
    <property type="entry name" value="Polysacc_deac_1"/>
    <property type="match status" value="1"/>
</dbReference>
<dbReference type="AlphaFoldDB" id="A0A3P3WGV6"/>
<dbReference type="PROSITE" id="PS51677">
    <property type="entry name" value="NODB"/>
    <property type="match status" value="1"/>
</dbReference>
<keyword evidence="1" id="KW-0812">Transmembrane</keyword>
<keyword evidence="1" id="KW-0472">Membrane</keyword>
<dbReference type="CDD" id="cd10917">
    <property type="entry name" value="CE4_NodB_like_6s_7s"/>
    <property type="match status" value="1"/>
</dbReference>
<reference evidence="3 4" key="1">
    <citation type="submission" date="2018-11" db="EMBL/GenBank/DDBJ databases">
        <title>Flavobacterium sp. nov., YIM 102600 draft genome.</title>
        <authorList>
            <person name="Li G."/>
            <person name="Jiang Y."/>
        </authorList>
    </citation>
    <scope>NUCLEOTIDE SEQUENCE [LARGE SCALE GENOMIC DNA]</scope>
    <source>
        <strain evidence="3 4">YIM 102600</strain>
    </source>
</reference>
<evidence type="ECO:0000313" key="4">
    <source>
        <dbReference type="Proteomes" id="UP000271937"/>
    </source>
</evidence>
<gene>
    <name evidence="3" type="ORF">EG849_00610</name>
</gene>
<dbReference type="RefSeq" id="WP_125011146.1">
    <property type="nucleotide sequence ID" value="NZ_RQVR01000001.1"/>
</dbReference>
<dbReference type="GO" id="GO:0016810">
    <property type="term" value="F:hydrolase activity, acting on carbon-nitrogen (but not peptide) bonds"/>
    <property type="evidence" value="ECO:0007669"/>
    <property type="project" value="InterPro"/>
</dbReference>
<dbReference type="Gene3D" id="3.20.20.370">
    <property type="entry name" value="Glycoside hydrolase/deacetylase"/>
    <property type="match status" value="1"/>
</dbReference>
<evidence type="ECO:0000313" key="3">
    <source>
        <dbReference type="EMBL" id="RRJ94004.1"/>
    </source>
</evidence>
<dbReference type="PANTHER" id="PTHR10587">
    <property type="entry name" value="GLYCOSYL TRANSFERASE-RELATED"/>
    <property type="match status" value="1"/>
</dbReference>
<accession>A0A3P3WGV6</accession>
<dbReference type="OrthoDB" id="9812065at2"/>
<keyword evidence="1" id="KW-1133">Transmembrane helix</keyword>
<comment type="caution">
    <text evidence="3">The sequence shown here is derived from an EMBL/GenBank/DDBJ whole genome shotgun (WGS) entry which is preliminary data.</text>
</comment>
<evidence type="ECO:0000256" key="1">
    <source>
        <dbReference type="SAM" id="Phobius"/>
    </source>
</evidence>
<name>A0A3P3WGV6_9FLAO</name>
<feature type="domain" description="NodB homology" evidence="2">
    <location>
        <begin position="67"/>
        <end position="244"/>
    </location>
</feature>
<dbReference type="EMBL" id="RQVR01000001">
    <property type="protein sequence ID" value="RRJ94004.1"/>
    <property type="molecule type" value="Genomic_DNA"/>
</dbReference>
<dbReference type="SUPFAM" id="SSF88713">
    <property type="entry name" value="Glycoside hydrolase/deacetylase"/>
    <property type="match status" value="1"/>
</dbReference>